<dbReference type="PRINTS" id="PR00344">
    <property type="entry name" value="BCTRLSENSOR"/>
</dbReference>
<keyword evidence="9" id="KW-0547">Nucleotide-binding</keyword>
<evidence type="ECO:0000256" key="1">
    <source>
        <dbReference type="ARBA" id="ARBA00000085"/>
    </source>
</evidence>
<dbReference type="SMART" id="SM00387">
    <property type="entry name" value="HATPase_c"/>
    <property type="match status" value="1"/>
</dbReference>
<dbReference type="SUPFAM" id="SSF47384">
    <property type="entry name" value="Homodimeric domain of signal transducing histidine kinase"/>
    <property type="match status" value="1"/>
</dbReference>
<dbReference type="CDD" id="cd06225">
    <property type="entry name" value="HAMP"/>
    <property type="match status" value="1"/>
</dbReference>
<dbReference type="Proteomes" id="UP000095347">
    <property type="component" value="Unassembled WGS sequence"/>
</dbReference>
<comment type="catalytic activity">
    <reaction evidence="1">
        <text>ATP + protein L-histidine = ADP + protein N-phospho-L-histidine.</text>
        <dbReference type="EC" id="2.7.13.3"/>
    </reaction>
</comment>
<comment type="subcellular location">
    <subcellularLocation>
        <location evidence="2">Cell inner membrane</location>
        <topology evidence="2">Multi-pass membrane protein</topology>
    </subcellularLocation>
</comment>
<dbReference type="AlphaFoldDB" id="A0A1E5QAD7"/>
<comment type="caution">
    <text evidence="18">The sequence shown here is derived from an EMBL/GenBank/DDBJ whole genome shotgun (WGS) entry which is preliminary data.</text>
</comment>
<dbReference type="STRING" id="28181.BEN30_05215"/>
<name>A0A1E5QAD7_9PROT</name>
<keyword evidence="8 15" id="KW-0812">Transmembrane</keyword>
<keyword evidence="4" id="KW-1003">Cell membrane</keyword>
<reference evidence="19" key="1">
    <citation type="submission" date="2016-07" db="EMBL/GenBank/DDBJ databases">
        <authorList>
            <person name="Florea S."/>
            <person name="Webb J.S."/>
            <person name="Jaromczyk J."/>
            <person name="Schardl C.L."/>
        </authorList>
    </citation>
    <scope>NUCLEOTIDE SEQUENCE [LARGE SCALE GENOMIC DNA]</scope>
    <source>
        <strain evidence="19">MV-1</strain>
    </source>
</reference>
<dbReference type="Pfam" id="PF00512">
    <property type="entry name" value="HisKA"/>
    <property type="match status" value="1"/>
</dbReference>
<gene>
    <name evidence="18" type="ORF">BEN30_05215</name>
</gene>
<keyword evidence="11" id="KW-0067">ATP-binding</keyword>
<dbReference type="InterPro" id="IPR003594">
    <property type="entry name" value="HATPase_dom"/>
</dbReference>
<dbReference type="GO" id="GO:0005524">
    <property type="term" value="F:ATP binding"/>
    <property type="evidence" value="ECO:0007669"/>
    <property type="project" value="UniProtKB-KW"/>
</dbReference>
<sequence length="492" mass="54448">MKLWPQTLMGRTLTVVLAGIALSIFITIGQQLLDRSVLLATIGGWHGVERLSDSIIKIEAADPASRTALAKSFETPGFRAAWGQDSVLPDKELDWQGQQVRTVLEKFLGEVAPGALRIALVNYRDASRAVPHARMSEWRKRVERHGGPDMMAHMLRDRDEARTPGGLSGDGPNIRPLVLLISYQLTDGSWLTFVTPPAPPPPFWGTRFFLLSMMMLLVLIGMTVWAVRRSTKPLGRFALAAQRLGLNVNAPPMDEEGPREVRRAAKAFNRMQHRLQAFVKDRTHMLAAISHDLRTPITRLRLRAEFIEDDEQRLKMLGDLDEMEAMIASTLQFARDDVVGESNKVLDLAALVRELCTDAVQAGDEVEYVGPERLMFDGREVALKRMVANLIGNAVRYGERARVTLDVSEDDACLTVSDDGPGIAEDMMERVFDPFVRVEGSRSRETGGVGLGLTAVRTIVQAHGGHIDLLNRPQSEGRGGLDVRVCLPQGLV</sequence>
<evidence type="ECO:0000256" key="11">
    <source>
        <dbReference type="ARBA" id="ARBA00022840"/>
    </source>
</evidence>
<dbReference type="CDD" id="cd00082">
    <property type="entry name" value="HisKA"/>
    <property type="match status" value="1"/>
</dbReference>
<dbReference type="InterPro" id="IPR003661">
    <property type="entry name" value="HisK_dim/P_dom"/>
</dbReference>
<dbReference type="InterPro" id="IPR004358">
    <property type="entry name" value="Sig_transdc_His_kin-like_C"/>
</dbReference>
<dbReference type="Pfam" id="PF02518">
    <property type="entry name" value="HATPase_c"/>
    <property type="match status" value="1"/>
</dbReference>
<dbReference type="SMART" id="SM00388">
    <property type="entry name" value="HisKA"/>
    <property type="match status" value="1"/>
</dbReference>
<protein>
    <recommendedName>
        <fullName evidence="3">histidine kinase</fullName>
        <ecNumber evidence="3">2.7.13.3</ecNumber>
    </recommendedName>
</protein>
<proteinExistence type="predicted"/>
<dbReference type="GO" id="GO:0000155">
    <property type="term" value="F:phosphorelay sensor kinase activity"/>
    <property type="evidence" value="ECO:0007669"/>
    <property type="project" value="InterPro"/>
</dbReference>
<evidence type="ECO:0000256" key="4">
    <source>
        <dbReference type="ARBA" id="ARBA00022475"/>
    </source>
</evidence>
<evidence type="ECO:0000259" key="17">
    <source>
        <dbReference type="PROSITE" id="PS50885"/>
    </source>
</evidence>
<keyword evidence="10" id="KW-0418">Kinase</keyword>
<evidence type="ECO:0000256" key="15">
    <source>
        <dbReference type="SAM" id="Phobius"/>
    </source>
</evidence>
<evidence type="ECO:0000313" key="19">
    <source>
        <dbReference type="Proteomes" id="UP000095347"/>
    </source>
</evidence>
<evidence type="ECO:0000256" key="8">
    <source>
        <dbReference type="ARBA" id="ARBA00022692"/>
    </source>
</evidence>
<evidence type="ECO:0000256" key="5">
    <source>
        <dbReference type="ARBA" id="ARBA00022519"/>
    </source>
</evidence>
<feature type="transmembrane region" description="Helical" evidence="15">
    <location>
        <begin position="12"/>
        <end position="33"/>
    </location>
</feature>
<dbReference type="EC" id="2.7.13.3" evidence="3"/>
<accession>A0A1E5QAD7</accession>
<dbReference type="EMBL" id="MCGG01000010">
    <property type="protein sequence ID" value="OEJ68910.1"/>
    <property type="molecule type" value="Genomic_DNA"/>
</dbReference>
<evidence type="ECO:0000256" key="3">
    <source>
        <dbReference type="ARBA" id="ARBA00012438"/>
    </source>
</evidence>
<feature type="domain" description="HAMP" evidence="17">
    <location>
        <begin position="228"/>
        <end position="280"/>
    </location>
</feature>
<keyword evidence="5" id="KW-0997">Cell inner membrane</keyword>
<dbReference type="CDD" id="cd00075">
    <property type="entry name" value="HATPase"/>
    <property type="match status" value="1"/>
</dbReference>
<dbReference type="PROSITE" id="PS50885">
    <property type="entry name" value="HAMP"/>
    <property type="match status" value="1"/>
</dbReference>
<dbReference type="PANTHER" id="PTHR44936">
    <property type="entry name" value="SENSOR PROTEIN CREC"/>
    <property type="match status" value="1"/>
</dbReference>
<evidence type="ECO:0000256" key="12">
    <source>
        <dbReference type="ARBA" id="ARBA00022989"/>
    </source>
</evidence>
<keyword evidence="14 15" id="KW-0472">Membrane</keyword>
<evidence type="ECO:0000256" key="10">
    <source>
        <dbReference type="ARBA" id="ARBA00022777"/>
    </source>
</evidence>
<feature type="domain" description="Histidine kinase" evidence="16">
    <location>
        <begin position="288"/>
        <end position="491"/>
    </location>
</feature>
<dbReference type="GO" id="GO:0005886">
    <property type="term" value="C:plasma membrane"/>
    <property type="evidence" value="ECO:0007669"/>
    <property type="project" value="UniProtKB-SubCell"/>
</dbReference>
<feature type="transmembrane region" description="Helical" evidence="15">
    <location>
        <begin position="208"/>
        <end position="227"/>
    </location>
</feature>
<dbReference type="InterPro" id="IPR050980">
    <property type="entry name" value="2C_sensor_his_kinase"/>
</dbReference>
<evidence type="ECO:0000259" key="16">
    <source>
        <dbReference type="PROSITE" id="PS50109"/>
    </source>
</evidence>
<dbReference type="InterPro" id="IPR005467">
    <property type="entry name" value="His_kinase_dom"/>
</dbReference>
<evidence type="ECO:0000313" key="18">
    <source>
        <dbReference type="EMBL" id="OEJ68910.1"/>
    </source>
</evidence>
<keyword evidence="13" id="KW-0902">Two-component regulatory system</keyword>
<evidence type="ECO:0000256" key="14">
    <source>
        <dbReference type="ARBA" id="ARBA00023136"/>
    </source>
</evidence>
<dbReference type="SMART" id="SM00304">
    <property type="entry name" value="HAMP"/>
    <property type="match status" value="1"/>
</dbReference>
<dbReference type="RefSeq" id="WP_069956977.1">
    <property type="nucleotide sequence ID" value="NZ_MCGG01000010.1"/>
</dbReference>
<dbReference type="Gene3D" id="1.10.287.130">
    <property type="match status" value="1"/>
</dbReference>
<dbReference type="Pfam" id="PF00672">
    <property type="entry name" value="HAMP"/>
    <property type="match status" value="1"/>
</dbReference>
<organism evidence="18 19">
    <name type="scientific">Magnetovibrio blakemorei</name>
    <dbReference type="NCBI Taxonomy" id="28181"/>
    <lineage>
        <taxon>Bacteria</taxon>
        <taxon>Pseudomonadati</taxon>
        <taxon>Pseudomonadota</taxon>
        <taxon>Alphaproteobacteria</taxon>
        <taxon>Rhodospirillales</taxon>
        <taxon>Magnetovibrionaceae</taxon>
        <taxon>Magnetovibrio</taxon>
    </lineage>
</organism>
<dbReference type="SUPFAM" id="SSF55874">
    <property type="entry name" value="ATPase domain of HSP90 chaperone/DNA topoisomerase II/histidine kinase"/>
    <property type="match status" value="1"/>
</dbReference>
<dbReference type="InterPro" id="IPR036097">
    <property type="entry name" value="HisK_dim/P_sf"/>
</dbReference>
<evidence type="ECO:0000256" key="13">
    <source>
        <dbReference type="ARBA" id="ARBA00023012"/>
    </source>
</evidence>
<dbReference type="PROSITE" id="PS50109">
    <property type="entry name" value="HIS_KIN"/>
    <property type="match status" value="1"/>
</dbReference>
<evidence type="ECO:0000256" key="2">
    <source>
        <dbReference type="ARBA" id="ARBA00004429"/>
    </source>
</evidence>
<evidence type="ECO:0000256" key="7">
    <source>
        <dbReference type="ARBA" id="ARBA00022679"/>
    </source>
</evidence>
<keyword evidence="19" id="KW-1185">Reference proteome</keyword>
<dbReference type="Gene3D" id="3.30.565.10">
    <property type="entry name" value="Histidine kinase-like ATPase, C-terminal domain"/>
    <property type="match status" value="1"/>
</dbReference>
<keyword evidence="6" id="KW-0597">Phosphoprotein</keyword>
<keyword evidence="7" id="KW-0808">Transferase</keyword>
<evidence type="ECO:0000256" key="6">
    <source>
        <dbReference type="ARBA" id="ARBA00022553"/>
    </source>
</evidence>
<dbReference type="PANTHER" id="PTHR44936:SF5">
    <property type="entry name" value="SENSOR HISTIDINE KINASE ENVZ"/>
    <property type="match status" value="1"/>
</dbReference>
<evidence type="ECO:0000256" key="9">
    <source>
        <dbReference type="ARBA" id="ARBA00022741"/>
    </source>
</evidence>
<dbReference type="InterPro" id="IPR036890">
    <property type="entry name" value="HATPase_C_sf"/>
</dbReference>
<dbReference type="InterPro" id="IPR003660">
    <property type="entry name" value="HAMP_dom"/>
</dbReference>
<keyword evidence="12 15" id="KW-1133">Transmembrane helix</keyword>